<name>A0ABR9GV72_9HYPH</name>
<dbReference type="InterPro" id="IPR008893">
    <property type="entry name" value="WGR_domain"/>
</dbReference>
<evidence type="ECO:0000313" key="2">
    <source>
        <dbReference type="EMBL" id="MBE1207584.1"/>
    </source>
</evidence>
<evidence type="ECO:0000313" key="3">
    <source>
        <dbReference type="Proteomes" id="UP000598227"/>
    </source>
</evidence>
<dbReference type="Proteomes" id="UP000598227">
    <property type="component" value="Unassembled WGS sequence"/>
</dbReference>
<evidence type="ECO:0000259" key="1">
    <source>
        <dbReference type="PROSITE" id="PS51977"/>
    </source>
</evidence>
<dbReference type="EMBL" id="JACZEP010000011">
    <property type="protein sequence ID" value="MBE1207584.1"/>
    <property type="molecule type" value="Genomic_DNA"/>
</dbReference>
<organism evidence="2 3">
    <name type="scientific">Aminobacter carboxidus</name>
    <dbReference type="NCBI Taxonomy" id="376165"/>
    <lineage>
        <taxon>Bacteria</taxon>
        <taxon>Pseudomonadati</taxon>
        <taxon>Pseudomonadota</taxon>
        <taxon>Alphaproteobacteria</taxon>
        <taxon>Hyphomicrobiales</taxon>
        <taxon>Phyllobacteriaceae</taxon>
        <taxon>Aminobacter</taxon>
    </lineage>
</organism>
<dbReference type="RefSeq" id="WP_192568403.1">
    <property type="nucleotide sequence ID" value="NZ_JACZEP010000011.1"/>
</dbReference>
<protein>
    <submittedName>
        <fullName evidence="2">WGR domain-containing protein</fullName>
    </submittedName>
</protein>
<sequence length="87" mass="10179">MQTEDAIHLHRIDPARNMARFYRMSSTLSLFGDICLVREWGRIGRPGRIRIDLYETGEEALAAREALSRVKRQRGYRDVCGMGRRLR</sequence>
<dbReference type="CDD" id="cd07996">
    <property type="entry name" value="WGR_MMR_like"/>
    <property type="match status" value="1"/>
</dbReference>
<reference evidence="2 3" key="1">
    <citation type="submission" date="2020-09" db="EMBL/GenBank/DDBJ databases">
        <title>Draft Genome Sequence of Aminobacter carboxidus type strain DSM 1086, a soil Gram-negative carboxydobacterium.</title>
        <authorList>
            <person name="Turrini P."/>
            <person name="Tescari M."/>
            <person name="Artuso I."/>
            <person name="Lugli G.A."/>
            <person name="Frangipani E."/>
            <person name="Ventura M."/>
            <person name="Visca P."/>
        </authorList>
    </citation>
    <scope>NUCLEOTIDE SEQUENCE [LARGE SCALE GENOMIC DNA]</scope>
    <source>
        <strain evidence="2 3">DSM 1086</strain>
    </source>
</reference>
<dbReference type="InterPro" id="IPR049809">
    <property type="entry name" value="YehF/YfeS-like_WGR"/>
</dbReference>
<feature type="domain" description="WGR" evidence="1">
    <location>
        <begin position="1"/>
        <end position="87"/>
    </location>
</feature>
<accession>A0ABR9GV72</accession>
<dbReference type="Pfam" id="PF05406">
    <property type="entry name" value="WGR"/>
    <property type="match status" value="1"/>
</dbReference>
<dbReference type="InterPro" id="IPR036930">
    <property type="entry name" value="WGR_dom_sf"/>
</dbReference>
<dbReference type="SMART" id="SM00773">
    <property type="entry name" value="WGR"/>
    <property type="match status" value="1"/>
</dbReference>
<proteinExistence type="predicted"/>
<dbReference type="Gene3D" id="2.20.140.10">
    <property type="entry name" value="WGR domain"/>
    <property type="match status" value="1"/>
</dbReference>
<keyword evidence="3" id="KW-1185">Reference proteome</keyword>
<comment type="caution">
    <text evidence="2">The sequence shown here is derived from an EMBL/GenBank/DDBJ whole genome shotgun (WGS) entry which is preliminary data.</text>
</comment>
<gene>
    <name evidence="2" type="ORF">IHE39_25170</name>
</gene>
<dbReference type="PROSITE" id="PS51977">
    <property type="entry name" value="WGR"/>
    <property type="match status" value="1"/>
</dbReference>
<dbReference type="SUPFAM" id="SSF142921">
    <property type="entry name" value="WGR domain-like"/>
    <property type="match status" value="1"/>
</dbReference>